<proteinExistence type="inferred from homology"/>
<keyword evidence="3" id="KW-0325">Glycoprotein</keyword>
<evidence type="ECO:0000313" key="6">
    <source>
        <dbReference type="EMBL" id="KJH46461.1"/>
    </source>
</evidence>
<dbReference type="AlphaFoldDB" id="A0A0D8XVS7"/>
<dbReference type="SUPFAM" id="SSF63829">
    <property type="entry name" value="Calcium-dependent phosphotriesterase"/>
    <property type="match status" value="1"/>
</dbReference>
<dbReference type="InterPro" id="IPR018119">
    <property type="entry name" value="Strictosidine_synth_cons-reg"/>
</dbReference>
<keyword evidence="4" id="KW-0812">Transmembrane</keyword>
<accession>A0A0D8XVS7</accession>
<dbReference type="PANTHER" id="PTHR10426:SF88">
    <property type="entry name" value="ADIPOCYTE PLASMA MEMBRANE-ASSOCIATED PROTEIN HEMOMUCIN-RELATED"/>
    <property type="match status" value="1"/>
</dbReference>
<dbReference type="OrthoDB" id="5307922at2759"/>
<evidence type="ECO:0000256" key="3">
    <source>
        <dbReference type="ARBA" id="ARBA00023180"/>
    </source>
</evidence>
<keyword evidence="4" id="KW-0472">Membrane</keyword>
<dbReference type="GO" id="GO:0012505">
    <property type="term" value="C:endomembrane system"/>
    <property type="evidence" value="ECO:0007669"/>
    <property type="project" value="TreeGrafter"/>
</dbReference>
<dbReference type="PANTHER" id="PTHR10426">
    <property type="entry name" value="STRICTOSIDINE SYNTHASE-RELATED"/>
    <property type="match status" value="1"/>
</dbReference>
<reference evidence="6 7" key="1">
    <citation type="submission" date="2013-11" db="EMBL/GenBank/DDBJ databases">
        <title>Draft genome of the bovine lungworm Dictyocaulus viviparus.</title>
        <authorList>
            <person name="Mitreva M."/>
        </authorList>
    </citation>
    <scope>NUCLEOTIDE SEQUENCE [LARGE SCALE GENOMIC DNA]</scope>
    <source>
        <strain evidence="6 7">HannoverDv2000</strain>
    </source>
</reference>
<name>A0A0D8XVS7_DICVI</name>
<dbReference type="Proteomes" id="UP000053766">
    <property type="component" value="Unassembled WGS sequence"/>
</dbReference>
<reference evidence="7" key="2">
    <citation type="journal article" date="2016" name="Sci. Rep.">
        <title>Dictyocaulus viviparus genome, variome and transcriptome elucidate lungworm biology and support future intervention.</title>
        <authorList>
            <person name="McNulty S.N."/>
            <person name="Strube C."/>
            <person name="Rosa B.A."/>
            <person name="Martin J.C."/>
            <person name="Tyagi R."/>
            <person name="Choi Y.J."/>
            <person name="Wang Q."/>
            <person name="Hallsworth Pepin K."/>
            <person name="Zhang X."/>
            <person name="Ozersky P."/>
            <person name="Wilson R.K."/>
            <person name="Sternberg P.W."/>
            <person name="Gasser R.B."/>
            <person name="Mitreva M."/>
        </authorList>
    </citation>
    <scope>NUCLEOTIDE SEQUENCE [LARGE SCALE GENOMIC DNA]</scope>
    <source>
        <strain evidence="7">HannoverDv2000</strain>
    </source>
</reference>
<dbReference type="Pfam" id="PF03088">
    <property type="entry name" value="Str_synth"/>
    <property type="match status" value="1"/>
</dbReference>
<gene>
    <name evidence="6" type="ORF">DICVIV_07491</name>
</gene>
<dbReference type="Pfam" id="PF20067">
    <property type="entry name" value="SSL_N"/>
    <property type="match status" value="1"/>
</dbReference>
<dbReference type="Gene3D" id="2.120.10.30">
    <property type="entry name" value="TolB, C-terminal domain"/>
    <property type="match status" value="1"/>
</dbReference>
<dbReference type="EMBL" id="KN716352">
    <property type="protein sequence ID" value="KJH46461.1"/>
    <property type="molecule type" value="Genomic_DNA"/>
</dbReference>
<comment type="similarity">
    <text evidence="1">Belongs to the strictosidine synthase family.</text>
</comment>
<feature type="domain" description="Strictosidine synthase conserved region" evidence="5">
    <location>
        <begin position="199"/>
        <end position="280"/>
    </location>
</feature>
<keyword evidence="2" id="KW-0597">Phosphoprotein</keyword>
<protein>
    <submittedName>
        <fullName evidence="6">Strictosidine synthase</fullName>
    </submittedName>
</protein>
<evidence type="ECO:0000259" key="5">
    <source>
        <dbReference type="Pfam" id="PF03088"/>
    </source>
</evidence>
<dbReference type="STRING" id="29172.A0A0D8XVS7"/>
<evidence type="ECO:0000313" key="7">
    <source>
        <dbReference type="Proteomes" id="UP000053766"/>
    </source>
</evidence>
<dbReference type="GO" id="GO:0016787">
    <property type="term" value="F:hydrolase activity"/>
    <property type="evidence" value="ECO:0007669"/>
    <property type="project" value="TreeGrafter"/>
</dbReference>
<feature type="transmembrane region" description="Helical" evidence="4">
    <location>
        <begin position="37"/>
        <end position="56"/>
    </location>
</feature>
<dbReference type="InterPro" id="IPR011042">
    <property type="entry name" value="6-blade_b-propeller_TolB-like"/>
</dbReference>
<evidence type="ECO:0000256" key="1">
    <source>
        <dbReference type="ARBA" id="ARBA00009191"/>
    </source>
</evidence>
<evidence type="ECO:0000256" key="4">
    <source>
        <dbReference type="SAM" id="Phobius"/>
    </source>
</evidence>
<organism evidence="6 7">
    <name type="scientific">Dictyocaulus viviparus</name>
    <name type="common">Bovine lungworm</name>
    <dbReference type="NCBI Taxonomy" id="29172"/>
    <lineage>
        <taxon>Eukaryota</taxon>
        <taxon>Metazoa</taxon>
        <taxon>Ecdysozoa</taxon>
        <taxon>Nematoda</taxon>
        <taxon>Chromadorea</taxon>
        <taxon>Rhabditida</taxon>
        <taxon>Rhabditina</taxon>
        <taxon>Rhabditomorpha</taxon>
        <taxon>Strongyloidea</taxon>
        <taxon>Metastrongylidae</taxon>
        <taxon>Dictyocaulus</taxon>
    </lineage>
</organism>
<evidence type="ECO:0000256" key="2">
    <source>
        <dbReference type="ARBA" id="ARBA00022553"/>
    </source>
</evidence>
<keyword evidence="4" id="KW-1133">Transmembrane helix</keyword>
<keyword evidence="7" id="KW-1185">Reference proteome</keyword>
<sequence length="397" mass="45287">MRTNSRILSLSSERKKQIGVFCLYRRYQNMWFGIGKLFLYGIIGLLLSWTALWYRYRDPNTKTTQLYELPQRPKLIGPLAVNDKLQSVEYILKEEIVGPESLVVEGESIYTGLYDGRVVHIKNNKIIKEIKFTKATRCGSFDTEPTCGRPLGIRRLNKDELVVADAYLGIFIVNFKAGTFRHIVKSTVPIEGRFMRFLNDIEVLNEDQIIFTDSSSKWDRRHVIHIFLESQPLGRILKHTISTGRTEVVADNLYFPNGIQLHPDGNSVVFAECSRATVKQLNLQTNKMTSFATNLPGFPDNIRNGANGTLWIGLAGVRHIDAPSMIDAAGAYPLLRQILIDIIPSRWWIQYVHMLRPSHAMIIQLDADGNIIQSLHDTKGKHIQDVSQAFFQKLPYV</sequence>